<evidence type="ECO:0000313" key="3">
    <source>
        <dbReference type="Proteomes" id="UP000530928"/>
    </source>
</evidence>
<feature type="compositionally biased region" description="Low complexity" evidence="1">
    <location>
        <begin position="78"/>
        <end position="96"/>
    </location>
</feature>
<dbReference type="AlphaFoldDB" id="A0A7W0CHR9"/>
<dbReference type="PANTHER" id="PTHR35149">
    <property type="entry name" value="SLL5132 PROTEIN"/>
    <property type="match status" value="1"/>
</dbReference>
<sequence length="96" mass="10702">MVDGRQRLTTLMLALCALRDLARVESVLLDRLNLVQITVEKDDNAFRTFESINNTGMRLSLVDLMRNYVFMCRPRAASGSTTSTGCRCSGCSTPRP</sequence>
<dbReference type="EMBL" id="JACDUR010000003">
    <property type="protein sequence ID" value="MBA2891418.1"/>
    <property type="molecule type" value="Genomic_DNA"/>
</dbReference>
<feature type="region of interest" description="Disordered" evidence="1">
    <location>
        <begin position="76"/>
        <end position="96"/>
    </location>
</feature>
<proteinExistence type="predicted"/>
<keyword evidence="3" id="KW-1185">Reference proteome</keyword>
<reference evidence="2 3" key="1">
    <citation type="submission" date="2020-07" db="EMBL/GenBank/DDBJ databases">
        <title>Genomic Encyclopedia of Type Strains, Phase IV (KMG-IV): sequencing the most valuable type-strain genomes for metagenomic binning, comparative biology and taxonomic classification.</title>
        <authorList>
            <person name="Goeker M."/>
        </authorList>
    </citation>
    <scope>NUCLEOTIDE SEQUENCE [LARGE SCALE GENOMIC DNA]</scope>
    <source>
        <strain evidence="2 3">DSM 45533</strain>
    </source>
</reference>
<evidence type="ECO:0000256" key="1">
    <source>
        <dbReference type="SAM" id="MobiDB-lite"/>
    </source>
</evidence>
<comment type="caution">
    <text evidence="2">The sequence shown here is derived from an EMBL/GenBank/DDBJ whole genome shotgun (WGS) entry which is preliminary data.</text>
</comment>
<protein>
    <submittedName>
        <fullName evidence="2">Uncharacterized protein with ParB-like and HNH nuclease domain</fullName>
    </submittedName>
</protein>
<gene>
    <name evidence="2" type="ORF">HNR30_002759</name>
</gene>
<dbReference type="Proteomes" id="UP000530928">
    <property type="component" value="Unassembled WGS sequence"/>
</dbReference>
<dbReference type="PANTHER" id="PTHR35149:SF2">
    <property type="entry name" value="DUF262 DOMAIN-CONTAINING PROTEIN"/>
    <property type="match status" value="1"/>
</dbReference>
<accession>A0A7W0CHR9</accession>
<organism evidence="2 3">
    <name type="scientific">Nonomuraea soli</name>
    <dbReference type="NCBI Taxonomy" id="1032476"/>
    <lineage>
        <taxon>Bacteria</taxon>
        <taxon>Bacillati</taxon>
        <taxon>Actinomycetota</taxon>
        <taxon>Actinomycetes</taxon>
        <taxon>Streptosporangiales</taxon>
        <taxon>Streptosporangiaceae</taxon>
        <taxon>Nonomuraea</taxon>
    </lineage>
</organism>
<dbReference type="RefSeq" id="WP_181610217.1">
    <property type="nucleotide sequence ID" value="NZ_BAABAM010000002.1"/>
</dbReference>
<evidence type="ECO:0000313" key="2">
    <source>
        <dbReference type="EMBL" id="MBA2891418.1"/>
    </source>
</evidence>
<name>A0A7W0CHR9_9ACTN</name>